<gene>
    <name evidence="1" type="ORF">SACC_16850</name>
</gene>
<dbReference type="EMBL" id="AP025226">
    <property type="protein sequence ID" value="BDB98668.1"/>
    <property type="molecule type" value="Genomic_DNA"/>
</dbReference>
<dbReference type="SUPFAM" id="SSF81301">
    <property type="entry name" value="Nucleotidyltransferase"/>
    <property type="match status" value="1"/>
</dbReference>
<dbReference type="Proteomes" id="UP001319921">
    <property type="component" value="Chromosome"/>
</dbReference>
<dbReference type="AlphaFoldDB" id="A0AAQ4CS87"/>
<keyword evidence="2" id="KW-1185">Reference proteome</keyword>
<protein>
    <recommendedName>
        <fullName evidence="3">Nucleotidyltransferase</fullName>
    </recommendedName>
</protein>
<reference evidence="1 2" key="1">
    <citation type="journal article" date="2022" name="Microbiol. Resour. Announc.">
        <title>Complete Genome Sequence of the Hyperthermophilic and Acidophilic Archaeon Saccharolobus caldissimus Strain HS-3T.</title>
        <authorList>
            <person name="Sakai H.D."/>
            <person name="Kurosawa N."/>
        </authorList>
    </citation>
    <scope>NUCLEOTIDE SEQUENCE [LARGE SCALE GENOMIC DNA]</scope>
    <source>
        <strain evidence="1 2">JCM32116</strain>
    </source>
</reference>
<evidence type="ECO:0008006" key="3">
    <source>
        <dbReference type="Google" id="ProtNLM"/>
    </source>
</evidence>
<name>A0AAQ4CS87_9CREN</name>
<evidence type="ECO:0000313" key="1">
    <source>
        <dbReference type="EMBL" id="BDB98668.1"/>
    </source>
</evidence>
<proteinExistence type="predicted"/>
<dbReference type="KEGG" id="scas:SACC_16850"/>
<organism evidence="1 2">
    <name type="scientific">Saccharolobus caldissimus</name>
    <dbReference type="NCBI Taxonomy" id="1702097"/>
    <lineage>
        <taxon>Archaea</taxon>
        <taxon>Thermoproteota</taxon>
        <taxon>Thermoprotei</taxon>
        <taxon>Sulfolobales</taxon>
        <taxon>Sulfolobaceae</taxon>
        <taxon>Saccharolobus</taxon>
    </lineage>
</organism>
<sequence length="187" mass="21904">MDSMMFSPSIWIPILQKFYSSLEIPAVIYGSQIIYVNLGIAFESKDIDLLIYDVYPHTVFVNAYRKAFNEENVRIEVFVKNRETIYHVFTKYGVSIEIFAPPKDNSPLTLFPDEVLLKDREGISYWTLSLEAYAVIQANRREGIRDIDISRFRIIRDKINWDKVIILGKKMDENRVKEFVRLVNAPT</sequence>
<accession>A0AAQ4CS87</accession>
<evidence type="ECO:0000313" key="2">
    <source>
        <dbReference type="Proteomes" id="UP001319921"/>
    </source>
</evidence>
<dbReference type="InterPro" id="IPR043519">
    <property type="entry name" value="NT_sf"/>
</dbReference>